<dbReference type="PROSITE" id="PS51296">
    <property type="entry name" value="RIESKE"/>
    <property type="match status" value="1"/>
</dbReference>
<evidence type="ECO:0000313" key="9">
    <source>
        <dbReference type="Proteomes" id="UP000680304"/>
    </source>
</evidence>
<dbReference type="Proteomes" id="UP000680304">
    <property type="component" value="Unassembled WGS sequence"/>
</dbReference>
<dbReference type="InterPro" id="IPR017941">
    <property type="entry name" value="Rieske_2Fe-2S"/>
</dbReference>
<organism evidence="8 9">
    <name type="scientific">Paenibacillus cisolokensis</name>
    <dbReference type="NCBI Taxonomy" id="1658519"/>
    <lineage>
        <taxon>Bacteria</taxon>
        <taxon>Bacillati</taxon>
        <taxon>Bacillota</taxon>
        <taxon>Bacilli</taxon>
        <taxon>Bacillales</taxon>
        <taxon>Paenibacillaceae</taxon>
        <taxon>Paenibacillus</taxon>
    </lineage>
</organism>
<evidence type="ECO:0000256" key="6">
    <source>
        <dbReference type="SAM" id="MobiDB-lite"/>
    </source>
</evidence>
<keyword evidence="3" id="KW-0408">Iron</keyword>
<keyword evidence="5" id="KW-1015">Disulfide bond</keyword>
<protein>
    <recommendedName>
        <fullName evidence="7">Rieske domain-containing protein</fullName>
    </recommendedName>
</protein>
<gene>
    <name evidence="8" type="ORF">PACILC2_23390</name>
</gene>
<evidence type="ECO:0000313" key="8">
    <source>
        <dbReference type="EMBL" id="GIQ63771.1"/>
    </source>
</evidence>
<dbReference type="InterPro" id="IPR014349">
    <property type="entry name" value="Rieske_Fe-S_prot"/>
</dbReference>
<feature type="region of interest" description="Disordered" evidence="6">
    <location>
        <begin position="17"/>
        <end position="40"/>
    </location>
</feature>
<dbReference type="PANTHER" id="PTHR10134">
    <property type="entry name" value="CYTOCHROME B-C1 COMPLEX SUBUNIT RIESKE, MITOCHONDRIAL"/>
    <property type="match status" value="1"/>
</dbReference>
<dbReference type="Gene3D" id="2.102.10.10">
    <property type="entry name" value="Rieske [2Fe-2S] iron-sulphur domain"/>
    <property type="match status" value="1"/>
</dbReference>
<evidence type="ECO:0000256" key="4">
    <source>
        <dbReference type="ARBA" id="ARBA00023014"/>
    </source>
</evidence>
<keyword evidence="4" id="KW-0411">Iron-sulfur</keyword>
<accession>A0ABQ4N6I2</accession>
<dbReference type="EMBL" id="BOVJ01000071">
    <property type="protein sequence ID" value="GIQ63771.1"/>
    <property type="molecule type" value="Genomic_DNA"/>
</dbReference>
<keyword evidence="2" id="KW-0479">Metal-binding</keyword>
<feature type="domain" description="Rieske" evidence="7">
    <location>
        <begin position="104"/>
        <end position="187"/>
    </location>
</feature>
<comment type="caution">
    <text evidence="8">The sequence shown here is derived from an EMBL/GenBank/DDBJ whole genome shotgun (WGS) entry which is preliminary data.</text>
</comment>
<dbReference type="InterPro" id="IPR036922">
    <property type="entry name" value="Rieske_2Fe-2S_sf"/>
</dbReference>
<evidence type="ECO:0000259" key="7">
    <source>
        <dbReference type="PROSITE" id="PS51296"/>
    </source>
</evidence>
<evidence type="ECO:0000256" key="5">
    <source>
        <dbReference type="ARBA" id="ARBA00023157"/>
    </source>
</evidence>
<name>A0ABQ4N6I2_9BACL</name>
<evidence type="ECO:0000256" key="1">
    <source>
        <dbReference type="ARBA" id="ARBA00022714"/>
    </source>
</evidence>
<evidence type="ECO:0000256" key="2">
    <source>
        <dbReference type="ARBA" id="ARBA00022723"/>
    </source>
</evidence>
<proteinExistence type="predicted"/>
<sequence>MCFAVSAKHEIRLAKGVEQEDEQPRTRRIRTPPGEAQGDDETSIFGVYARRRQRVYGCRSRPSDAPVCSGSYIAKKEEGTWVKVVEEAKVTQEPQEFKFKVHQVDGWYESDPEKAAWITRDANGEIYALSPICKHLGCTIGWNTDQKNEYVCPCHDARYSIDGKNLTVAPQPLDEYELKIENGFVYLGPLKPNSRVS</sequence>
<keyword evidence="1" id="KW-0001">2Fe-2S</keyword>
<dbReference type="SUPFAM" id="SSF50022">
    <property type="entry name" value="ISP domain"/>
    <property type="match status" value="1"/>
</dbReference>
<reference evidence="8 9" key="1">
    <citation type="submission" date="2021-04" db="EMBL/GenBank/DDBJ databases">
        <title>Draft genome sequence of Paenibacillus cisolokensis, LC2-13A.</title>
        <authorList>
            <person name="Uke A."/>
            <person name="Chhe C."/>
            <person name="Baramee S."/>
            <person name="Kosugi A."/>
        </authorList>
    </citation>
    <scope>NUCLEOTIDE SEQUENCE [LARGE SCALE GENOMIC DNA]</scope>
    <source>
        <strain evidence="8 9">LC2-13A</strain>
    </source>
</reference>
<keyword evidence="9" id="KW-1185">Reference proteome</keyword>
<evidence type="ECO:0000256" key="3">
    <source>
        <dbReference type="ARBA" id="ARBA00023004"/>
    </source>
</evidence>
<dbReference type="CDD" id="cd03467">
    <property type="entry name" value="Rieske"/>
    <property type="match status" value="1"/>
</dbReference>
<dbReference type="Pfam" id="PF00355">
    <property type="entry name" value="Rieske"/>
    <property type="match status" value="1"/>
</dbReference>